<sequence length="85" mass="9459">MVTKVWVGSRQVDRGKEAGQGGGAHLDTPRPPPRRNTPAGRSPAYKFACKLAESICFNDTVGAAASKPLRLQPDPWEFRRRERKK</sequence>
<gene>
    <name evidence="2" type="ORF">E2C01_072849</name>
</gene>
<accession>A0A5B7ICH4</accession>
<protein>
    <submittedName>
        <fullName evidence="2">Uncharacterized protein</fullName>
    </submittedName>
</protein>
<proteinExistence type="predicted"/>
<dbReference type="EMBL" id="VSRR010048239">
    <property type="protein sequence ID" value="MPC78364.1"/>
    <property type="molecule type" value="Genomic_DNA"/>
</dbReference>
<keyword evidence="3" id="KW-1185">Reference proteome</keyword>
<feature type="compositionally biased region" description="Basic and acidic residues" evidence="1">
    <location>
        <begin position="76"/>
        <end position="85"/>
    </location>
</feature>
<evidence type="ECO:0000313" key="3">
    <source>
        <dbReference type="Proteomes" id="UP000324222"/>
    </source>
</evidence>
<feature type="region of interest" description="Disordered" evidence="1">
    <location>
        <begin position="64"/>
        <end position="85"/>
    </location>
</feature>
<evidence type="ECO:0000256" key="1">
    <source>
        <dbReference type="SAM" id="MobiDB-lite"/>
    </source>
</evidence>
<evidence type="ECO:0000313" key="2">
    <source>
        <dbReference type="EMBL" id="MPC78364.1"/>
    </source>
</evidence>
<reference evidence="2 3" key="1">
    <citation type="submission" date="2019-05" db="EMBL/GenBank/DDBJ databases">
        <title>Another draft genome of Portunus trituberculatus and its Hox gene families provides insights of decapod evolution.</title>
        <authorList>
            <person name="Jeong J.-H."/>
            <person name="Song I."/>
            <person name="Kim S."/>
            <person name="Choi T."/>
            <person name="Kim D."/>
            <person name="Ryu S."/>
            <person name="Kim W."/>
        </authorList>
    </citation>
    <scope>NUCLEOTIDE SEQUENCE [LARGE SCALE GENOMIC DNA]</scope>
    <source>
        <tissue evidence="2">Muscle</tissue>
    </source>
</reference>
<comment type="caution">
    <text evidence="2">The sequence shown here is derived from an EMBL/GenBank/DDBJ whole genome shotgun (WGS) entry which is preliminary data.</text>
</comment>
<dbReference type="AlphaFoldDB" id="A0A5B7ICH4"/>
<organism evidence="2 3">
    <name type="scientific">Portunus trituberculatus</name>
    <name type="common">Swimming crab</name>
    <name type="synonym">Neptunus trituberculatus</name>
    <dbReference type="NCBI Taxonomy" id="210409"/>
    <lineage>
        <taxon>Eukaryota</taxon>
        <taxon>Metazoa</taxon>
        <taxon>Ecdysozoa</taxon>
        <taxon>Arthropoda</taxon>
        <taxon>Crustacea</taxon>
        <taxon>Multicrustacea</taxon>
        <taxon>Malacostraca</taxon>
        <taxon>Eumalacostraca</taxon>
        <taxon>Eucarida</taxon>
        <taxon>Decapoda</taxon>
        <taxon>Pleocyemata</taxon>
        <taxon>Brachyura</taxon>
        <taxon>Eubrachyura</taxon>
        <taxon>Portunoidea</taxon>
        <taxon>Portunidae</taxon>
        <taxon>Portuninae</taxon>
        <taxon>Portunus</taxon>
    </lineage>
</organism>
<feature type="region of interest" description="Disordered" evidence="1">
    <location>
        <begin position="1"/>
        <end position="42"/>
    </location>
</feature>
<name>A0A5B7ICH4_PORTR</name>
<dbReference type="Proteomes" id="UP000324222">
    <property type="component" value="Unassembled WGS sequence"/>
</dbReference>